<comment type="caution">
    <text evidence="2">The sequence shown here is derived from an EMBL/GenBank/DDBJ whole genome shotgun (WGS) entry which is preliminary data.</text>
</comment>
<reference evidence="3" key="1">
    <citation type="journal article" date="2019" name="Int. J. Syst. Evol. Microbiol.">
        <title>The Global Catalogue of Microorganisms (GCM) 10K type strain sequencing project: providing services to taxonomists for standard genome sequencing and annotation.</title>
        <authorList>
            <consortium name="The Broad Institute Genomics Platform"/>
            <consortium name="The Broad Institute Genome Sequencing Center for Infectious Disease"/>
            <person name="Wu L."/>
            <person name="Ma J."/>
        </authorList>
    </citation>
    <scope>NUCLEOTIDE SEQUENCE [LARGE SCALE GENOMIC DNA]</scope>
    <source>
        <strain evidence="3">CGMCC 1.12286</strain>
    </source>
</reference>
<accession>A0ABW4JEV7</accession>
<dbReference type="InterPro" id="IPR023210">
    <property type="entry name" value="NADP_OxRdtase_dom"/>
</dbReference>
<dbReference type="Gene3D" id="3.20.20.100">
    <property type="entry name" value="NADP-dependent oxidoreductase domain"/>
    <property type="match status" value="1"/>
</dbReference>
<organism evidence="2 3">
    <name type="scientific">Alicyclobacillus fodiniaquatilis</name>
    <dbReference type="NCBI Taxonomy" id="1661150"/>
    <lineage>
        <taxon>Bacteria</taxon>
        <taxon>Bacillati</taxon>
        <taxon>Bacillota</taxon>
        <taxon>Bacilli</taxon>
        <taxon>Bacillales</taxon>
        <taxon>Alicyclobacillaceae</taxon>
        <taxon>Alicyclobacillus</taxon>
    </lineage>
</organism>
<dbReference type="InterPro" id="IPR036812">
    <property type="entry name" value="NAD(P)_OxRdtase_dom_sf"/>
</dbReference>
<gene>
    <name evidence="2" type="ORF">ACFSB2_03070</name>
</gene>
<dbReference type="Pfam" id="PF00248">
    <property type="entry name" value="Aldo_ket_red"/>
    <property type="match status" value="1"/>
</dbReference>
<evidence type="ECO:0000313" key="3">
    <source>
        <dbReference type="Proteomes" id="UP001597079"/>
    </source>
</evidence>
<evidence type="ECO:0000313" key="2">
    <source>
        <dbReference type="EMBL" id="MFD1673690.1"/>
    </source>
</evidence>
<dbReference type="PANTHER" id="PTHR42686">
    <property type="entry name" value="GH17980P-RELATED"/>
    <property type="match status" value="1"/>
</dbReference>
<dbReference type="RefSeq" id="WP_377941174.1">
    <property type="nucleotide sequence ID" value="NZ_JBHUCX010000012.1"/>
</dbReference>
<dbReference type="CDD" id="cd19090">
    <property type="entry name" value="AKR_AKR15A-like"/>
    <property type="match status" value="1"/>
</dbReference>
<keyword evidence="3" id="KW-1185">Reference proteome</keyword>
<proteinExistence type="predicted"/>
<dbReference type="InterPro" id="IPR020471">
    <property type="entry name" value="AKR"/>
</dbReference>
<dbReference type="EMBL" id="JBHUCX010000012">
    <property type="protein sequence ID" value="MFD1673690.1"/>
    <property type="molecule type" value="Genomic_DNA"/>
</dbReference>
<protein>
    <submittedName>
        <fullName evidence="2">Aldo/keto reductase</fullName>
    </submittedName>
</protein>
<dbReference type="SUPFAM" id="SSF51430">
    <property type="entry name" value="NAD(P)-linked oxidoreductase"/>
    <property type="match status" value="1"/>
</dbReference>
<name>A0ABW4JEV7_9BACL</name>
<feature type="domain" description="NADP-dependent oxidoreductase" evidence="1">
    <location>
        <begin position="21"/>
        <end position="305"/>
    </location>
</feature>
<evidence type="ECO:0000259" key="1">
    <source>
        <dbReference type="Pfam" id="PF00248"/>
    </source>
</evidence>
<dbReference type="PANTHER" id="PTHR42686:SF1">
    <property type="entry name" value="GH17980P-RELATED"/>
    <property type="match status" value="1"/>
</dbReference>
<sequence>MSKTILSSRPLGNTELFVTPLCVGAAPLGDMPETFTYSVPEEIALATIRAAFASSINFLDTAAAYGDGESERRIGKVIKEMGRLPEGFVLATKADRNLQTGDFSGEQIKRSIEGSLLRLGLDKLQYVYIHDPEHTTFENVMASGGPLEVLKNFKDQGIIDHIGISGGPIDMLIRYVETGEFSAVETHNRYTLLNRSAEPLLEVANRLSVAVINAAPYGSGILAKGPDAYARYAYTSAPQSVLDRAREMAAVCQEYNVPLAAAALQFSMRDPRVTSTVVGVSKPERIAQTLELSNYHIPADLWTKLGAIGFDIDDPEANRFTK</sequence>
<dbReference type="Proteomes" id="UP001597079">
    <property type="component" value="Unassembled WGS sequence"/>
</dbReference>